<comment type="caution">
    <text evidence="1">The sequence shown here is derived from an EMBL/GenBank/DDBJ whole genome shotgun (WGS) entry which is preliminary data.</text>
</comment>
<evidence type="ECO:0000313" key="2">
    <source>
        <dbReference type="Proteomes" id="UP001597301"/>
    </source>
</evidence>
<dbReference type="RefSeq" id="WP_380775841.1">
    <property type="nucleotide sequence ID" value="NZ_JBHUEO010000102.1"/>
</dbReference>
<sequence length="69" mass="8212">MPFPLVKKKESILSKNERKNSEVYCLLLGLEHDVEFLEKIPIEEQRYLLGRINYIKSYLKGERKVNSNE</sequence>
<gene>
    <name evidence="1" type="ORF">ACFSCZ_17735</name>
</gene>
<evidence type="ECO:0000313" key="1">
    <source>
        <dbReference type="EMBL" id="MFD1708520.1"/>
    </source>
</evidence>
<organism evidence="1 2">
    <name type="scientific">Siminovitchia sediminis</name>
    <dbReference type="NCBI Taxonomy" id="1274353"/>
    <lineage>
        <taxon>Bacteria</taxon>
        <taxon>Bacillati</taxon>
        <taxon>Bacillota</taxon>
        <taxon>Bacilli</taxon>
        <taxon>Bacillales</taxon>
        <taxon>Bacillaceae</taxon>
        <taxon>Siminovitchia</taxon>
    </lineage>
</organism>
<keyword evidence="2" id="KW-1185">Reference proteome</keyword>
<accession>A0ABW4KQK1</accession>
<name>A0ABW4KQK1_9BACI</name>
<protein>
    <submittedName>
        <fullName evidence="1">Uncharacterized protein</fullName>
    </submittedName>
</protein>
<dbReference type="EMBL" id="JBHUEO010000102">
    <property type="protein sequence ID" value="MFD1708520.1"/>
    <property type="molecule type" value="Genomic_DNA"/>
</dbReference>
<proteinExistence type="predicted"/>
<reference evidence="2" key="1">
    <citation type="journal article" date="2019" name="Int. J. Syst. Evol. Microbiol.">
        <title>The Global Catalogue of Microorganisms (GCM) 10K type strain sequencing project: providing services to taxonomists for standard genome sequencing and annotation.</title>
        <authorList>
            <consortium name="The Broad Institute Genomics Platform"/>
            <consortium name="The Broad Institute Genome Sequencing Center for Infectious Disease"/>
            <person name="Wu L."/>
            <person name="Ma J."/>
        </authorList>
    </citation>
    <scope>NUCLEOTIDE SEQUENCE [LARGE SCALE GENOMIC DNA]</scope>
    <source>
        <strain evidence="2">CGMCC 1.12295</strain>
    </source>
</reference>
<dbReference type="Proteomes" id="UP001597301">
    <property type="component" value="Unassembled WGS sequence"/>
</dbReference>